<dbReference type="Gene3D" id="1.20.120.680">
    <property type="entry name" value="Formiminotetrahydrofolate cyclodeaminase monomer, up-and-down helical bundle"/>
    <property type="match status" value="1"/>
</dbReference>
<dbReference type="SUPFAM" id="SSF101262">
    <property type="entry name" value="Methenyltetrahydrofolate cyclohydrolase-like"/>
    <property type="match status" value="1"/>
</dbReference>
<dbReference type="RefSeq" id="WP_108023794.1">
    <property type="nucleotide sequence ID" value="NZ_QBKR01000013.1"/>
</dbReference>
<dbReference type="OrthoDB" id="2989232at2"/>
<proteinExistence type="predicted"/>
<reference evidence="1 2" key="1">
    <citation type="submission" date="2018-04" db="EMBL/GenBank/DDBJ databases">
        <title>Genomic Encyclopedia of Archaeal and Bacterial Type Strains, Phase II (KMG-II): from individual species to whole genera.</title>
        <authorList>
            <person name="Goeker M."/>
        </authorList>
    </citation>
    <scope>NUCLEOTIDE SEQUENCE [LARGE SCALE GENOMIC DNA]</scope>
    <source>
        <strain evidence="1 2">DSM 45787</strain>
    </source>
</reference>
<protein>
    <recommendedName>
        <fullName evidence="3">Cyclodeaminase/cyclohydrolase domain-containing protein</fullName>
    </recommendedName>
</protein>
<name>A0A2T6BSQ0_9BACL</name>
<comment type="caution">
    <text evidence="1">The sequence shown here is derived from an EMBL/GenBank/DDBJ whole genome shotgun (WGS) entry which is preliminary data.</text>
</comment>
<evidence type="ECO:0008006" key="3">
    <source>
        <dbReference type="Google" id="ProtNLM"/>
    </source>
</evidence>
<accession>A0A2T6BSQ0</accession>
<organism evidence="1 2">
    <name type="scientific">Melghirimyces profundicolus</name>
    <dbReference type="NCBI Taxonomy" id="1242148"/>
    <lineage>
        <taxon>Bacteria</taxon>
        <taxon>Bacillati</taxon>
        <taxon>Bacillota</taxon>
        <taxon>Bacilli</taxon>
        <taxon>Bacillales</taxon>
        <taxon>Thermoactinomycetaceae</taxon>
        <taxon>Melghirimyces</taxon>
    </lineage>
</organism>
<evidence type="ECO:0000313" key="2">
    <source>
        <dbReference type="Proteomes" id="UP000244240"/>
    </source>
</evidence>
<gene>
    <name evidence="1" type="ORF">C8P63_11329</name>
</gene>
<keyword evidence="2" id="KW-1185">Reference proteome</keyword>
<dbReference type="Proteomes" id="UP000244240">
    <property type="component" value="Unassembled WGS sequence"/>
</dbReference>
<dbReference type="EMBL" id="QBKR01000013">
    <property type="protein sequence ID" value="PTX59084.1"/>
    <property type="molecule type" value="Genomic_DNA"/>
</dbReference>
<evidence type="ECO:0000313" key="1">
    <source>
        <dbReference type="EMBL" id="PTX59084.1"/>
    </source>
</evidence>
<dbReference type="GO" id="GO:0003824">
    <property type="term" value="F:catalytic activity"/>
    <property type="evidence" value="ECO:0007669"/>
    <property type="project" value="InterPro"/>
</dbReference>
<dbReference type="AlphaFoldDB" id="A0A2T6BSQ0"/>
<sequence>MSRFAFHSLSGFCERMAERKIPSPAAGSSLAASVMMACSLLELTVSSLAEKGESVGERNPASDWRRIREWRKEAEFLVDEDIRIVGEMIREKEQVKPKEWLKPIRRLHDMAVEILDLIPVYLPVSGNKASDTVVSCLHLRTAMAGSYHIACSNARAFGWECPFPANGEAALERADRLVREALRTVKGAPFS</sequence>
<dbReference type="InterPro" id="IPR036178">
    <property type="entry name" value="Formintransfe-cycloase-like_sf"/>
</dbReference>